<comment type="catalytic activity">
    <reaction evidence="6">
        <text>AMP + ATP = 2 ADP</text>
        <dbReference type="Rhea" id="RHEA:12973"/>
        <dbReference type="ChEBI" id="CHEBI:30616"/>
        <dbReference type="ChEBI" id="CHEBI:456215"/>
        <dbReference type="ChEBI" id="CHEBI:456216"/>
        <dbReference type="EC" id="2.7.4.3"/>
    </reaction>
</comment>
<comment type="similarity">
    <text evidence="5">Belongs to the adenylate kinase family.</text>
</comment>
<dbReference type="EMBL" id="MGIN01000022">
    <property type="protein sequence ID" value="OGM89450.1"/>
    <property type="molecule type" value="Genomic_DNA"/>
</dbReference>
<dbReference type="EC" id="2.7.4.3" evidence="6"/>
<dbReference type="Gene3D" id="3.40.50.300">
    <property type="entry name" value="P-loop containing nucleotide triphosphate hydrolases"/>
    <property type="match status" value="1"/>
</dbReference>
<dbReference type="GO" id="GO:0005524">
    <property type="term" value="F:ATP binding"/>
    <property type="evidence" value="ECO:0007669"/>
    <property type="project" value="UniProtKB-KW"/>
</dbReference>
<dbReference type="CDD" id="cd01428">
    <property type="entry name" value="ADK"/>
    <property type="match status" value="1"/>
</dbReference>
<keyword evidence="6" id="KW-0067">ATP-binding</keyword>
<dbReference type="Proteomes" id="UP000178303">
    <property type="component" value="Unassembled WGS sequence"/>
</dbReference>
<dbReference type="InterPro" id="IPR027417">
    <property type="entry name" value="P-loop_NTPase"/>
</dbReference>
<comment type="subcellular location">
    <subcellularLocation>
        <location evidence="6">Cytoplasm</location>
    </subcellularLocation>
</comment>
<comment type="subunit">
    <text evidence="6">Monomer.</text>
</comment>
<keyword evidence="1 5" id="KW-0808">Transferase</keyword>
<keyword evidence="2" id="KW-0545">Nucleotide biosynthesis</keyword>
<sequence>MSKNFSNQKAIIIIGQPGSGKGTQARLVAEKYNLYNVDTGNIIRNVIYDPSKQNDPEIRKERKLNEAGFINNSPFVLKLWRNKIKELARDNKGLVLSTSCITYFEAFGDKKDIGLLKTLENTYGWKNLKIFLLKISEKDSIKRNATRTICSVCSTQILGVLKMKLSQCPFCGGKLVKRKDDKPELIKFRLDEFKKRAQPIINEMRKRGYKINFINGTLLPFKVFQLITRKIK</sequence>
<evidence type="ECO:0000256" key="5">
    <source>
        <dbReference type="RuleBase" id="RU003330"/>
    </source>
</evidence>
<dbReference type="Pfam" id="PF00406">
    <property type="entry name" value="ADK"/>
    <property type="match status" value="1"/>
</dbReference>
<reference evidence="7 8" key="1">
    <citation type="journal article" date="2016" name="Nat. Commun.">
        <title>Thousands of microbial genomes shed light on interconnected biogeochemical processes in an aquifer system.</title>
        <authorList>
            <person name="Anantharaman K."/>
            <person name="Brown C.T."/>
            <person name="Hug L.A."/>
            <person name="Sharon I."/>
            <person name="Castelle C.J."/>
            <person name="Probst A.J."/>
            <person name="Thomas B.C."/>
            <person name="Singh A."/>
            <person name="Wilkins M.J."/>
            <person name="Karaoz U."/>
            <person name="Brodie E.L."/>
            <person name="Williams K.H."/>
            <person name="Hubbard S.S."/>
            <person name="Banfield J.F."/>
        </authorList>
    </citation>
    <scope>NUCLEOTIDE SEQUENCE [LARGE SCALE GENOMIC DNA]</scope>
</reference>
<gene>
    <name evidence="7" type="ORF">A2108_01900</name>
</gene>
<dbReference type="PRINTS" id="PR00094">
    <property type="entry name" value="ADENYLTKNASE"/>
</dbReference>
<keyword evidence="3 6" id="KW-0547">Nucleotide-binding</keyword>
<dbReference type="AlphaFoldDB" id="A0A1F8DLH2"/>
<evidence type="ECO:0000256" key="6">
    <source>
        <dbReference type="RuleBase" id="RU003331"/>
    </source>
</evidence>
<name>A0A1F8DLH2_9BACT</name>
<evidence type="ECO:0000256" key="3">
    <source>
        <dbReference type="ARBA" id="ARBA00022741"/>
    </source>
</evidence>
<proteinExistence type="inferred from homology"/>
<evidence type="ECO:0000256" key="4">
    <source>
        <dbReference type="ARBA" id="ARBA00022777"/>
    </source>
</evidence>
<dbReference type="GO" id="GO:0005737">
    <property type="term" value="C:cytoplasm"/>
    <property type="evidence" value="ECO:0007669"/>
    <property type="project" value="UniProtKB-SubCell"/>
</dbReference>
<accession>A0A1F8DLH2</accession>
<dbReference type="PANTHER" id="PTHR23359">
    <property type="entry name" value="NUCLEOTIDE KINASE"/>
    <property type="match status" value="1"/>
</dbReference>
<dbReference type="InterPro" id="IPR000850">
    <property type="entry name" value="Adenylat/UMP-CMP_kin"/>
</dbReference>
<keyword evidence="4 5" id="KW-0418">Kinase</keyword>
<protein>
    <recommendedName>
        <fullName evidence="6">Adenylate kinase</fullName>
        <ecNumber evidence="6">2.7.4.3</ecNumber>
    </recommendedName>
</protein>
<evidence type="ECO:0000256" key="1">
    <source>
        <dbReference type="ARBA" id="ARBA00022679"/>
    </source>
</evidence>
<organism evidence="7 8">
    <name type="scientific">Candidatus Wolfebacteria bacterium GWA1_42_9</name>
    <dbReference type="NCBI Taxonomy" id="1802553"/>
    <lineage>
        <taxon>Bacteria</taxon>
        <taxon>Candidatus Wolfeibacteriota</taxon>
    </lineage>
</organism>
<comment type="caution">
    <text evidence="7">The sequence shown here is derived from an EMBL/GenBank/DDBJ whole genome shotgun (WGS) entry which is preliminary data.</text>
</comment>
<evidence type="ECO:0000313" key="7">
    <source>
        <dbReference type="EMBL" id="OGM89450.1"/>
    </source>
</evidence>
<dbReference type="GO" id="GO:0004017">
    <property type="term" value="F:AMP kinase activity"/>
    <property type="evidence" value="ECO:0007669"/>
    <property type="project" value="UniProtKB-EC"/>
</dbReference>
<evidence type="ECO:0000313" key="8">
    <source>
        <dbReference type="Proteomes" id="UP000178303"/>
    </source>
</evidence>
<evidence type="ECO:0000256" key="2">
    <source>
        <dbReference type="ARBA" id="ARBA00022727"/>
    </source>
</evidence>
<dbReference type="SUPFAM" id="SSF52540">
    <property type="entry name" value="P-loop containing nucleoside triphosphate hydrolases"/>
    <property type="match status" value="1"/>
</dbReference>